<protein>
    <submittedName>
        <fullName evidence="1">Uncharacterized protein</fullName>
    </submittedName>
</protein>
<sequence length="43" mass="4862">MLAQGMQAMMAVFDTYRISDLLSDREAMKRLINRQSPLGVGMD</sequence>
<accession>T0IQX7</accession>
<evidence type="ECO:0000313" key="1">
    <source>
        <dbReference type="EMBL" id="EQB31220.1"/>
    </source>
</evidence>
<gene>
    <name evidence="1" type="ORF">M529_15895</name>
</gene>
<dbReference type="Proteomes" id="UP000015523">
    <property type="component" value="Unassembled WGS sequence"/>
</dbReference>
<keyword evidence="2" id="KW-1185">Reference proteome</keyword>
<comment type="caution">
    <text evidence="1">The sequence shown here is derived from an EMBL/GenBank/DDBJ whole genome shotgun (WGS) entry which is preliminary data.</text>
</comment>
<dbReference type="EMBL" id="AUWY01000108">
    <property type="protein sequence ID" value="EQB31220.1"/>
    <property type="molecule type" value="Genomic_DNA"/>
</dbReference>
<organism evidence="1 2">
    <name type="scientific">Sphingobium ummariense RL-3</name>
    <dbReference type="NCBI Taxonomy" id="1346791"/>
    <lineage>
        <taxon>Bacteria</taxon>
        <taxon>Pseudomonadati</taxon>
        <taxon>Pseudomonadota</taxon>
        <taxon>Alphaproteobacteria</taxon>
        <taxon>Sphingomonadales</taxon>
        <taxon>Sphingomonadaceae</taxon>
        <taxon>Sphingobium</taxon>
    </lineage>
</organism>
<proteinExistence type="predicted"/>
<name>T0IQX7_9SPHN</name>
<reference evidence="1 2" key="1">
    <citation type="journal article" date="2013" name="Genome Announc.">
        <title>Draft Genome Sequence of Sphingobium ummariense Strain RL-3, a Hexachlorocyclohexane-Degrading Bacterium.</title>
        <authorList>
            <person name="Kohli P."/>
            <person name="Dua A."/>
            <person name="Sangwan N."/>
            <person name="Oldach P."/>
            <person name="Khurana J.P."/>
            <person name="Lal R."/>
        </authorList>
    </citation>
    <scope>NUCLEOTIDE SEQUENCE [LARGE SCALE GENOMIC DNA]</scope>
    <source>
        <strain evidence="1 2">RL-3</strain>
    </source>
</reference>
<evidence type="ECO:0000313" key="2">
    <source>
        <dbReference type="Proteomes" id="UP000015523"/>
    </source>
</evidence>
<dbReference type="eggNOG" id="COG1959">
    <property type="taxonomic scope" value="Bacteria"/>
</dbReference>
<dbReference type="AlphaFoldDB" id="T0IQX7"/>
<dbReference type="PATRIC" id="fig|1346791.3.peg.3064"/>